<feature type="coiled-coil region" evidence="1">
    <location>
        <begin position="41"/>
        <end position="68"/>
    </location>
</feature>
<dbReference type="OrthoDB" id="194443at2759"/>
<evidence type="ECO:0000313" key="2">
    <source>
        <dbReference type="EMBL" id="CZT17481.1"/>
    </source>
</evidence>
<dbReference type="EMBL" id="FJUY01000004">
    <property type="protein sequence ID" value="CZT17481.1"/>
    <property type="molecule type" value="Genomic_DNA"/>
</dbReference>
<dbReference type="RefSeq" id="XP_023624373.1">
    <property type="nucleotide sequence ID" value="XM_023768605.1"/>
</dbReference>
<proteinExistence type="predicted"/>
<dbReference type="GeneID" id="35598520"/>
<gene>
    <name evidence="2" type="ORF">RCC_03315</name>
</gene>
<name>A0A2D3UPT0_9PEZI</name>
<dbReference type="Proteomes" id="UP000225277">
    <property type="component" value="Unassembled WGS sequence"/>
</dbReference>
<evidence type="ECO:0000313" key="3">
    <source>
        <dbReference type="Proteomes" id="UP000225277"/>
    </source>
</evidence>
<organism evidence="2 3">
    <name type="scientific">Ramularia collo-cygni</name>
    <dbReference type="NCBI Taxonomy" id="112498"/>
    <lineage>
        <taxon>Eukaryota</taxon>
        <taxon>Fungi</taxon>
        <taxon>Dikarya</taxon>
        <taxon>Ascomycota</taxon>
        <taxon>Pezizomycotina</taxon>
        <taxon>Dothideomycetes</taxon>
        <taxon>Dothideomycetidae</taxon>
        <taxon>Mycosphaerellales</taxon>
        <taxon>Mycosphaerellaceae</taxon>
        <taxon>Ramularia</taxon>
    </lineage>
</organism>
<reference evidence="2 3" key="1">
    <citation type="submission" date="2016-03" db="EMBL/GenBank/DDBJ databases">
        <authorList>
            <person name="Ploux O."/>
        </authorList>
    </citation>
    <scope>NUCLEOTIDE SEQUENCE [LARGE SCALE GENOMIC DNA]</scope>
    <source>
        <strain evidence="2 3">URUG2</strain>
    </source>
</reference>
<keyword evidence="3" id="KW-1185">Reference proteome</keyword>
<accession>A0A2D3UPT0</accession>
<evidence type="ECO:0000256" key="1">
    <source>
        <dbReference type="SAM" id="Coils"/>
    </source>
</evidence>
<keyword evidence="1" id="KW-0175">Coiled coil</keyword>
<sequence length="152" mass="17151">MSTSASTSASSALFKRWTDNHDSLGGPTDFHTFQHYLDLYVLAKKSNIEELQNKVMDLIRNYYRAERMTAPAFRLEYIYTATHEPNAMKLFLLQSAAYRILCEQPDDSGHLISDSIRGTLSKNNEMAVDFAEAVIELSRNGLADPRHGSDCV</sequence>
<dbReference type="AlphaFoldDB" id="A0A2D3UPT0"/>
<protein>
    <submittedName>
        <fullName evidence="2">Uncharacterized protein</fullName>
    </submittedName>
</protein>